<feature type="domain" description="Clp R" evidence="7">
    <location>
        <begin position="1"/>
        <end position="144"/>
    </location>
</feature>
<dbReference type="Gene3D" id="1.10.1780.10">
    <property type="entry name" value="Clp, N-terminal domain"/>
    <property type="match status" value="1"/>
</dbReference>
<dbReference type="InterPro" id="IPR027417">
    <property type="entry name" value="P-loop_NTPase"/>
</dbReference>
<dbReference type="PRINTS" id="PR00300">
    <property type="entry name" value="CLPPROTEASEA"/>
</dbReference>
<accession>A0A7M1B993</accession>
<dbReference type="SUPFAM" id="SSF81923">
    <property type="entry name" value="Double Clp-N motif"/>
    <property type="match status" value="1"/>
</dbReference>
<dbReference type="Pfam" id="PF10431">
    <property type="entry name" value="ClpB_D2-small"/>
    <property type="match status" value="1"/>
</dbReference>
<keyword evidence="8" id="KW-0645">Protease</keyword>
<dbReference type="CDD" id="cd00009">
    <property type="entry name" value="AAA"/>
    <property type="match status" value="1"/>
</dbReference>
<evidence type="ECO:0000256" key="5">
    <source>
        <dbReference type="ARBA" id="ARBA00023186"/>
    </source>
</evidence>
<dbReference type="PANTHER" id="PTHR11638">
    <property type="entry name" value="ATP-DEPENDENT CLP PROTEASE"/>
    <property type="match status" value="1"/>
</dbReference>
<dbReference type="EMBL" id="CP041406">
    <property type="protein sequence ID" value="QOP46299.1"/>
    <property type="molecule type" value="Genomic_DNA"/>
</dbReference>
<keyword evidence="9" id="KW-1185">Reference proteome</keyword>
<name>A0A7M1B993_9BACT</name>
<dbReference type="Pfam" id="PF07724">
    <property type="entry name" value="AAA_2"/>
    <property type="match status" value="1"/>
</dbReference>
<dbReference type="Pfam" id="PF02861">
    <property type="entry name" value="Clp_N"/>
    <property type="match status" value="1"/>
</dbReference>
<dbReference type="SMART" id="SM00382">
    <property type="entry name" value="AAA"/>
    <property type="match status" value="2"/>
</dbReference>
<dbReference type="PANTHER" id="PTHR11638:SF111">
    <property type="entry name" value="ATP-DEPENDENT CLP PROTEASE ATP-BINDING SUBUNIT CLPA"/>
    <property type="match status" value="1"/>
</dbReference>
<evidence type="ECO:0000256" key="1">
    <source>
        <dbReference type="ARBA" id="ARBA00017574"/>
    </source>
</evidence>
<dbReference type="InterPro" id="IPR003593">
    <property type="entry name" value="AAA+_ATPase"/>
</dbReference>
<dbReference type="FunFam" id="3.40.50.300:FF:000010">
    <property type="entry name" value="Chaperone clpB 1, putative"/>
    <property type="match status" value="1"/>
</dbReference>
<evidence type="ECO:0000259" key="7">
    <source>
        <dbReference type="PROSITE" id="PS51903"/>
    </source>
</evidence>
<dbReference type="InterPro" id="IPR041546">
    <property type="entry name" value="ClpA/ClpB_AAA_lid"/>
</dbReference>
<gene>
    <name evidence="8" type="primary">clpA</name>
    <name evidence="8" type="ORF">FM071_08345</name>
</gene>
<dbReference type="Gene3D" id="1.10.8.60">
    <property type="match status" value="2"/>
</dbReference>
<proteinExistence type="predicted"/>
<dbReference type="InterPro" id="IPR013461">
    <property type="entry name" value="ClpA"/>
</dbReference>
<keyword evidence="5" id="KW-0143">Chaperone</keyword>
<dbReference type="InterPro" id="IPR050130">
    <property type="entry name" value="ClpA_ClpB"/>
</dbReference>
<dbReference type="GO" id="GO:0008233">
    <property type="term" value="F:peptidase activity"/>
    <property type="evidence" value="ECO:0007669"/>
    <property type="project" value="UniProtKB-KW"/>
</dbReference>
<evidence type="ECO:0000256" key="4">
    <source>
        <dbReference type="ARBA" id="ARBA00022840"/>
    </source>
</evidence>
<dbReference type="GO" id="GO:0005524">
    <property type="term" value="F:ATP binding"/>
    <property type="evidence" value="ECO:0007669"/>
    <property type="project" value="UniProtKB-KW"/>
</dbReference>
<dbReference type="GO" id="GO:0005737">
    <property type="term" value="C:cytoplasm"/>
    <property type="evidence" value="ECO:0007669"/>
    <property type="project" value="TreeGrafter"/>
</dbReference>
<dbReference type="GO" id="GO:0006508">
    <property type="term" value="P:proteolysis"/>
    <property type="evidence" value="ECO:0007669"/>
    <property type="project" value="UniProtKB-KW"/>
</dbReference>
<keyword evidence="8" id="KW-0378">Hydrolase</keyword>
<dbReference type="InterPro" id="IPR003959">
    <property type="entry name" value="ATPase_AAA_core"/>
</dbReference>
<dbReference type="GO" id="GO:0043335">
    <property type="term" value="P:protein unfolding"/>
    <property type="evidence" value="ECO:0007669"/>
    <property type="project" value="InterPro"/>
</dbReference>
<protein>
    <recommendedName>
        <fullName evidence="1">Chaperone protein ClpB</fullName>
    </recommendedName>
</protein>
<organism evidence="8 9">
    <name type="scientific">Sulfurimonas paralvinellae</name>
    <dbReference type="NCBI Taxonomy" id="317658"/>
    <lineage>
        <taxon>Bacteria</taxon>
        <taxon>Pseudomonadati</taxon>
        <taxon>Campylobacterota</taxon>
        <taxon>Epsilonproteobacteria</taxon>
        <taxon>Campylobacterales</taxon>
        <taxon>Sulfurimonadaceae</taxon>
        <taxon>Sulfurimonas</taxon>
    </lineage>
</organism>
<dbReference type="Gene3D" id="3.40.50.300">
    <property type="entry name" value="P-loop containing nucleotide triphosphate hydrolases"/>
    <property type="match status" value="2"/>
</dbReference>
<dbReference type="InterPro" id="IPR001270">
    <property type="entry name" value="ClpA/B"/>
</dbReference>
<dbReference type="InterPro" id="IPR036628">
    <property type="entry name" value="Clp_N_dom_sf"/>
</dbReference>
<sequence>MISPTLNDIFQKSILFAKQLHHEYLTIEHVFYLLLSSSEGAAIIEACGGDTQKMKDELANYIKENIETLPQNIEQDPYESVALSRLIDNMVRHIQSAGQTSADVGDLLAALYEEEHTFAYMLLNEYHISRLDILEIISHSDIKTTANDKESNLDKYAVNLLEKAREGKIDPVIGRDKEIKRVTQILCRRKKNNPILVGEPGVGKTAIAEGLALRIVAQDVPDIIQDSELYALDLGAMLAGTKYRGDFEKRLKGVMDEIKLIPNAILFIDEIHTLIGAGSTSGSMDAANQLKPALASGEIKCMGATTFSEYRNSFEKDKALSRRFSKVDINEPSNEVSYKILKGLQNKYEKHHSVKYTNKALKSAVDLSKRYITDRFLPDKAIDLIDETAASFHLKKNKRVKVSAADIQKTIASIVGISNRKMNNDETEALKNLESDLKSRVIGQDQAVQAVAQAIKISKAGLTPQNKPIASFLFSGPTGAGKTELAIALSDTLGIHFEKFDMSEYMEKHALSRLVGAPPGYVGFEQGGLLTEAIKKHPYTVLLLDEIEKAHPDLVNILLQIMDSATLTDNNGYKADFQNVILILTSNIGATARNVMGFNKDDSLSSNEELKAFFTPEFRNRLDAIVDFQQLSHDTVKGIVYKFINELNAELKAKKINVYLNDESAEFIANKAYSKEMGARPIKRYIQDNITNKLSDEILFGKLKDGGSVEVNIIDNKLELDFQEHQRVPTTTE</sequence>
<keyword evidence="4 8" id="KW-0067">ATP-binding</keyword>
<reference evidence="8 9" key="1">
    <citation type="submission" date="2019-07" db="EMBL/GenBank/DDBJ databases">
        <title>Sulfurimonas paralvinellae sp. nov., a novel mesophilic, hydrogen- and sulfur-oxidizing chemolithoautotroph within the Epsilonproteo- bacteria isolated from a deep-sea hydrothermal vent polychaete nest, reclassification of Thiomicrospira denitrificans as Sulfurimonas denitrificans comb. nov. and emended description of the genus Sulfurimonas.</title>
        <authorList>
            <person name="Wang S."/>
            <person name="Jiang L."/>
            <person name="Shao Z."/>
        </authorList>
    </citation>
    <scope>NUCLEOTIDE SEQUENCE [LARGE SCALE GENOMIC DNA]</scope>
    <source>
        <strain evidence="8 9">GO25</strain>
    </source>
</reference>
<dbReference type="RefSeq" id="WP_193110559.1">
    <property type="nucleotide sequence ID" value="NZ_CP041406.1"/>
</dbReference>
<dbReference type="AlphaFoldDB" id="A0A7M1B993"/>
<keyword evidence="3" id="KW-0547">Nucleotide-binding</keyword>
<dbReference type="KEGG" id="spal:FM071_08345"/>
<keyword evidence="2 6" id="KW-0677">Repeat</keyword>
<dbReference type="Pfam" id="PF17871">
    <property type="entry name" value="AAA_lid_9"/>
    <property type="match status" value="1"/>
</dbReference>
<evidence type="ECO:0000256" key="3">
    <source>
        <dbReference type="ARBA" id="ARBA00022741"/>
    </source>
</evidence>
<dbReference type="SUPFAM" id="SSF52540">
    <property type="entry name" value="P-loop containing nucleoside triphosphate hydrolases"/>
    <property type="match status" value="2"/>
</dbReference>
<dbReference type="InterPro" id="IPR019489">
    <property type="entry name" value="Clp_ATPase_C"/>
</dbReference>
<evidence type="ECO:0000256" key="2">
    <source>
        <dbReference type="ARBA" id="ARBA00022737"/>
    </source>
</evidence>
<dbReference type="GO" id="GO:0034605">
    <property type="term" value="P:cellular response to heat"/>
    <property type="evidence" value="ECO:0007669"/>
    <property type="project" value="TreeGrafter"/>
</dbReference>
<dbReference type="GO" id="GO:0016887">
    <property type="term" value="F:ATP hydrolysis activity"/>
    <property type="evidence" value="ECO:0007669"/>
    <property type="project" value="InterPro"/>
</dbReference>
<dbReference type="Pfam" id="PF00004">
    <property type="entry name" value="AAA"/>
    <property type="match status" value="1"/>
</dbReference>
<dbReference type="NCBIfam" id="TIGR02639">
    <property type="entry name" value="ClpA"/>
    <property type="match status" value="1"/>
</dbReference>
<dbReference type="PROSITE" id="PS51903">
    <property type="entry name" value="CLP_R"/>
    <property type="match status" value="1"/>
</dbReference>
<evidence type="ECO:0000313" key="9">
    <source>
        <dbReference type="Proteomes" id="UP000593580"/>
    </source>
</evidence>
<dbReference type="FunFam" id="3.40.50.300:FF:000025">
    <property type="entry name" value="ATP-dependent Clp protease subunit"/>
    <property type="match status" value="1"/>
</dbReference>
<dbReference type="CDD" id="cd19499">
    <property type="entry name" value="RecA-like_ClpB_Hsp104-like"/>
    <property type="match status" value="1"/>
</dbReference>
<dbReference type="SMART" id="SM01086">
    <property type="entry name" value="ClpB_D2-small"/>
    <property type="match status" value="1"/>
</dbReference>
<evidence type="ECO:0000313" key="8">
    <source>
        <dbReference type="EMBL" id="QOP46299.1"/>
    </source>
</evidence>
<dbReference type="InterPro" id="IPR004176">
    <property type="entry name" value="Clp_R_N"/>
</dbReference>
<evidence type="ECO:0000256" key="6">
    <source>
        <dbReference type="PROSITE-ProRule" id="PRU01251"/>
    </source>
</evidence>
<dbReference type="Proteomes" id="UP000593580">
    <property type="component" value="Chromosome"/>
</dbReference>